<dbReference type="FunFam" id="3.30.70.270:FF:000001">
    <property type="entry name" value="Diguanylate cyclase domain protein"/>
    <property type="match status" value="1"/>
</dbReference>
<dbReference type="SUPFAM" id="SSF55785">
    <property type="entry name" value="PYP-like sensor domain (PAS domain)"/>
    <property type="match status" value="1"/>
</dbReference>
<dbReference type="SMART" id="SM00052">
    <property type="entry name" value="EAL"/>
    <property type="match status" value="1"/>
</dbReference>
<dbReference type="Gene3D" id="3.30.450.20">
    <property type="entry name" value="PAS domain"/>
    <property type="match status" value="2"/>
</dbReference>
<dbReference type="PROSITE" id="PS50883">
    <property type="entry name" value="EAL"/>
    <property type="match status" value="1"/>
</dbReference>
<evidence type="ECO:0000259" key="3">
    <source>
        <dbReference type="PROSITE" id="PS50883"/>
    </source>
</evidence>
<dbReference type="GO" id="GO:0003824">
    <property type="term" value="F:catalytic activity"/>
    <property type="evidence" value="ECO:0007669"/>
    <property type="project" value="UniProtKB-ARBA"/>
</dbReference>
<keyword evidence="6" id="KW-1185">Reference proteome</keyword>
<dbReference type="STRING" id="269796.Rru_A1035"/>
<proteinExistence type="predicted"/>
<dbReference type="InterPro" id="IPR001633">
    <property type="entry name" value="EAL_dom"/>
</dbReference>
<dbReference type="Pfam" id="PF00563">
    <property type="entry name" value="EAL"/>
    <property type="match status" value="1"/>
</dbReference>
<dbReference type="InterPro" id="IPR052155">
    <property type="entry name" value="Biofilm_reg_signaling"/>
</dbReference>
<name>Q2RVK9_RHORT</name>
<dbReference type="RefSeq" id="WP_011388790.1">
    <property type="nucleotide sequence ID" value="NC_007643.1"/>
</dbReference>
<dbReference type="Gene3D" id="3.30.70.270">
    <property type="match status" value="1"/>
</dbReference>
<dbReference type="eggNOG" id="COG5001">
    <property type="taxonomic scope" value="Bacteria"/>
</dbReference>
<dbReference type="InterPro" id="IPR029787">
    <property type="entry name" value="Nucleotide_cyclase"/>
</dbReference>
<reference evidence="5 6" key="1">
    <citation type="journal article" date="2011" name="Stand. Genomic Sci.">
        <title>Complete genome sequence of Rhodospirillum rubrum type strain (S1).</title>
        <authorList>
            <person name="Munk A.C."/>
            <person name="Copeland A."/>
            <person name="Lucas S."/>
            <person name="Lapidus A."/>
            <person name="Del Rio T.G."/>
            <person name="Barry K."/>
            <person name="Detter J.C."/>
            <person name="Hammon N."/>
            <person name="Israni S."/>
            <person name="Pitluck S."/>
            <person name="Brettin T."/>
            <person name="Bruce D."/>
            <person name="Han C."/>
            <person name="Tapia R."/>
            <person name="Gilna P."/>
            <person name="Schmutz J."/>
            <person name="Larimer F."/>
            <person name="Land M."/>
            <person name="Kyrpides N.C."/>
            <person name="Mavromatis K."/>
            <person name="Richardson P."/>
            <person name="Rohde M."/>
            <person name="Goker M."/>
            <person name="Klenk H.P."/>
            <person name="Zhang Y."/>
            <person name="Roberts G.P."/>
            <person name="Reslewic S."/>
            <person name="Schwartz D.C."/>
        </authorList>
    </citation>
    <scope>NUCLEOTIDE SEQUENCE [LARGE SCALE GENOMIC DNA]</scope>
    <source>
        <strain evidence="6">ATCC 11170 / ATH 1.1.1 / DSM 467 / LMG 4362 / NCIMB 8255 / S1</strain>
    </source>
</reference>
<dbReference type="PANTHER" id="PTHR44757:SF2">
    <property type="entry name" value="BIOFILM ARCHITECTURE MAINTENANCE PROTEIN MBAA"/>
    <property type="match status" value="1"/>
</dbReference>
<dbReference type="Pfam" id="PF00990">
    <property type="entry name" value="GGDEF"/>
    <property type="match status" value="1"/>
</dbReference>
<evidence type="ECO:0000313" key="5">
    <source>
        <dbReference type="EMBL" id="ABC21836.1"/>
    </source>
</evidence>
<dbReference type="InterPro" id="IPR000700">
    <property type="entry name" value="PAS-assoc_C"/>
</dbReference>
<accession>Q2RVK9</accession>
<keyword evidence="1" id="KW-0812">Transmembrane</keyword>
<dbReference type="PROSITE" id="PS50113">
    <property type="entry name" value="PAC"/>
    <property type="match status" value="1"/>
</dbReference>
<dbReference type="PhylomeDB" id="Q2RVK9"/>
<dbReference type="PROSITE" id="PS50887">
    <property type="entry name" value="GGDEF"/>
    <property type="match status" value="1"/>
</dbReference>
<dbReference type="InterPro" id="IPR035919">
    <property type="entry name" value="EAL_sf"/>
</dbReference>
<dbReference type="NCBIfam" id="TIGR00254">
    <property type="entry name" value="GGDEF"/>
    <property type="match status" value="1"/>
</dbReference>
<keyword evidence="1" id="KW-1133">Transmembrane helix</keyword>
<dbReference type="CDD" id="cd12914">
    <property type="entry name" value="PDC1_DGC_like"/>
    <property type="match status" value="1"/>
</dbReference>
<evidence type="ECO:0000259" key="4">
    <source>
        <dbReference type="PROSITE" id="PS50887"/>
    </source>
</evidence>
<dbReference type="CDD" id="cd01948">
    <property type="entry name" value="EAL"/>
    <property type="match status" value="1"/>
</dbReference>
<dbReference type="EMBL" id="CP000230">
    <property type="protein sequence ID" value="ABC21836.1"/>
    <property type="molecule type" value="Genomic_DNA"/>
</dbReference>
<dbReference type="HOGENOM" id="CLU_000445_70_44_5"/>
<feature type="transmembrane region" description="Helical" evidence="1">
    <location>
        <begin position="296"/>
        <end position="319"/>
    </location>
</feature>
<dbReference type="Pfam" id="PF08447">
    <property type="entry name" value="PAS_3"/>
    <property type="match status" value="1"/>
</dbReference>
<dbReference type="SUPFAM" id="SSF55073">
    <property type="entry name" value="Nucleotide cyclase"/>
    <property type="match status" value="1"/>
</dbReference>
<dbReference type="Proteomes" id="UP000001929">
    <property type="component" value="Chromosome"/>
</dbReference>
<dbReference type="InterPro" id="IPR013655">
    <property type="entry name" value="PAS_fold_3"/>
</dbReference>
<dbReference type="Gene3D" id="3.20.20.450">
    <property type="entry name" value="EAL domain"/>
    <property type="match status" value="1"/>
</dbReference>
<gene>
    <name evidence="5" type="ordered locus">Rru_A1035</name>
</gene>
<organism evidence="5 6">
    <name type="scientific">Rhodospirillum rubrum (strain ATCC 11170 / ATH 1.1.1 / DSM 467 / LMG 4362 / NCIMB 8255 / S1)</name>
    <dbReference type="NCBI Taxonomy" id="269796"/>
    <lineage>
        <taxon>Bacteria</taxon>
        <taxon>Pseudomonadati</taxon>
        <taxon>Pseudomonadota</taxon>
        <taxon>Alphaproteobacteria</taxon>
        <taxon>Rhodospirillales</taxon>
        <taxon>Rhodospirillaceae</taxon>
        <taxon>Rhodospirillum</taxon>
    </lineage>
</organism>
<feature type="domain" description="GGDEF" evidence="4">
    <location>
        <begin position="506"/>
        <end position="640"/>
    </location>
</feature>
<dbReference type="KEGG" id="rru:Rru_A1035"/>
<sequence>MLRIPSRSDSRFVLFLCSTALLVTAFAFFATYGGLKELRARDVWRAEAHSKDLTKAIRQSTTNYLEKVEISLNTIAYVIEKDNHIGKREKEQIENLLSNQFLIFRDNENISITNEKGEIIFHEGLNTPLNFSVSDRDYFISLKNGTKTGLVASPVLISRLSKKPVIIFSRSYTKADGTFGGIVAMPVPTDRFQHLVSGYTLGGRDRLSLFSEDRSLIVSTEPTTIGAKAPANPAPPHPFDDRPDHPIQDGTQRHIDPSDNTTNIITIAQIPSADMHVLCEISEDDYLSEWYETRNISLLFVAFFLSLFYLSLFILYFFWRRQKEDATRLRESNEQTQTVLRTLRESDNALAAACEVGGLSTFILDLSANLWMRSPEQEAIFGLDGRHPRTRDAWHALIYPEDRGGVLDYFAERDALDTGEFDIQYRIIRPSDGAVRWIHGAGKLERAEDLSVRRLVGAIKDVTEIKEDLDRTEFLAYHDSLTNLPNRLLLADRMGQALALAVRRQDLLAVCYLDLDSFKPINDTWGHSVGDALLIEVARRLQQNARAEDTVARLGGDEFVVLLCGFKAEAEVERVVRRMMDSIATPYSVGGRQVTLTVSMGITTFPRDAEQEADALIRHADQAMYEAKRQGRNRIHYFDAEKDRLHKERQTYYNRMVAALEANEFQLHYQPTIDLVSGVFSGVEALIRWRHPERGLLLPGAFLPDIEDTDLTVPLGEWILREALRQKERWQDMGLSLTVGVNLFGYHLQQDSFVARFAAILAEFPAVHPEEVTLEIVETTAMRDLAAISEKMWDCKRFGVDFALDDFGTGYSSLTYFRRLPVTHLKIDRSFVTDILENAQDQAMVQSIVAMSHALGRKVVAEGAETLAHCAALGRYGCDFAQGFGIARPMPGEDIFPWARQWNRPDSLRVSLGEAFA</sequence>
<dbReference type="SMART" id="SM00267">
    <property type="entry name" value="GGDEF"/>
    <property type="match status" value="1"/>
</dbReference>
<dbReference type="CDD" id="cd01949">
    <property type="entry name" value="GGDEF"/>
    <property type="match status" value="1"/>
</dbReference>
<dbReference type="InterPro" id="IPR000160">
    <property type="entry name" value="GGDEF_dom"/>
</dbReference>
<dbReference type="InterPro" id="IPR000014">
    <property type="entry name" value="PAS"/>
</dbReference>
<feature type="transmembrane region" description="Helical" evidence="1">
    <location>
        <begin position="12"/>
        <end position="35"/>
    </location>
</feature>
<dbReference type="InterPro" id="IPR035965">
    <property type="entry name" value="PAS-like_dom_sf"/>
</dbReference>
<dbReference type="Gene3D" id="2.10.70.100">
    <property type="match status" value="1"/>
</dbReference>
<dbReference type="SUPFAM" id="SSF141868">
    <property type="entry name" value="EAL domain-like"/>
    <property type="match status" value="1"/>
</dbReference>
<dbReference type="AlphaFoldDB" id="Q2RVK9"/>
<dbReference type="NCBIfam" id="TIGR00229">
    <property type="entry name" value="sensory_box"/>
    <property type="match status" value="1"/>
</dbReference>
<evidence type="ECO:0000313" key="6">
    <source>
        <dbReference type="Proteomes" id="UP000001929"/>
    </source>
</evidence>
<feature type="domain" description="PAC" evidence="2">
    <location>
        <begin position="421"/>
        <end position="474"/>
    </location>
</feature>
<feature type="domain" description="EAL" evidence="3">
    <location>
        <begin position="649"/>
        <end position="903"/>
    </location>
</feature>
<evidence type="ECO:0000259" key="2">
    <source>
        <dbReference type="PROSITE" id="PS50113"/>
    </source>
</evidence>
<dbReference type="InterPro" id="IPR043128">
    <property type="entry name" value="Rev_trsase/Diguanyl_cyclase"/>
</dbReference>
<keyword evidence="1" id="KW-0472">Membrane</keyword>
<evidence type="ECO:0000256" key="1">
    <source>
        <dbReference type="SAM" id="Phobius"/>
    </source>
</evidence>
<dbReference type="PATRIC" id="fig|269796.9.peg.1090"/>
<dbReference type="EnsemblBacteria" id="ABC21836">
    <property type="protein sequence ID" value="ABC21836"/>
    <property type="gene ID" value="Rru_A1035"/>
</dbReference>
<dbReference type="PANTHER" id="PTHR44757">
    <property type="entry name" value="DIGUANYLATE CYCLASE DGCP"/>
    <property type="match status" value="1"/>
</dbReference>
<protein>
    <submittedName>
        <fullName evidence="5">Diguanylate cyclase/phosphodiesterase (GGDEF &amp; EAL domains) with PAS/PAC sensor(S)</fullName>
    </submittedName>
</protein>